<dbReference type="InterPro" id="IPR036465">
    <property type="entry name" value="vWFA_dom_sf"/>
</dbReference>
<evidence type="ECO:0000256" key="1">
    <source>
        <dbReference type="SAM" id="Phobius"/>
    </source>
</evidence>
<keyword evidence="1" id="KW-0812">Transmembrane</keyword>
<sequence>MKRQRGAVGVMAAFSIILLLGVVGLAVDAGYLFYCQKRLQTATDAAALAGAVDLWTNSFATAQANAKAYTAGQGNNSMPPGVTVSAATITGLQLTNAQLPASGAVSKYNAIQVAQQATVPLTFASVFGFKSIQVAASSKAAAGGAGGPAKYNVMIILDTTGSMNTTDSNCPGPKKQSLSRLQCAQQAAMTLLTNLTNAGDNVGLMVFPPVAGSSKETDFSCGASQQSIASSYSAVATGVVTSGATYQVSGLASGFLKNGAANTGSSIVQALGGGSCGGIQAIGGLGTFYAQAIASAQAALLNMSQGQNPPGQNVIVLLSDGDASSSQGQLGNTYKSTYGQECKAAVSAASTVQKTGTLIYTVAYIGGGSTSSSCSDGNSDLTPCSTMQQIATGPSYFFSDTCPNAAGGAVNNLNAAFSAISYSLTKPRLVPPNAT</sequence>
<dbReference type="InterPro" id="IPR002035">
    <property type="entry name" value="VWF_A"/>
</dbReference>
<gene>
    <name evidence="3" type="ORF">A9Y76_03170</name>
</gene>
<dbReference type="InterPro" id="IPR028087">
    <property type="entry name" value="Tad_N"/>
</dbReference>
<dbReference type="SMART" id="SM00327">
    <property type="entry name" value="VWA"/>
    <property type="match status" value="1"/>
</dbReference>
<dbReference type="OrthoDB" id="9035506at2"/>
<organism evidence="3 4">
    <name type="scientific">Ralstonia insidiosa</name>
    <dbReference type="NCBI Taxonomy" id="190721"/>
    <lineage>
        <taxon>Bacteria</taxon>
        <taxon>Pseudomonadati</taxon>
        <taxon>Pseudomonadota</taxon>
        <taxon>Betaproteobacteria</taxon>
        <taxon>Burkholderiales</taxon>
        <taxon>Burkholderiaceae</taxon>
        <taxon>Ralstonia</taxon>
    </lineage>
</organism>
<dbReference type="PROSITE" id="PS50234">
    <property type="entry name" value="VWFA"/>
    <property type="match status" value="1"/>
</dbReference>
<dbReference type="RefSeq" id="WP_064801928.1">
    <property type="nucleotide sequence ID" value="NZ_CP016022.1"/>
</dbReference>
<evidence type="ECO:0000313" key="3">
    <source>
        <dbReference type="EMBL" id="ANJ71538.1"/>
    </source>
</evidence>
<dbReference type="Gene3D" id="3.40.50.410">
    <property type="entry name" value="von Willebrand factor, type A domain"/>
    <property type="match status" value="1"/>
</dbReference>
<dbReference type="EMBL" id="CP016022">
    <property type="protein sequence ID" value="ANJ71538.1"/>
    <property type="molecule type" value="Genomic_DNA"/>
</dbReference>
<accession>A0A191ZTV8</accession>
<feature type="domain" description="VWFA" evidence="2">
    <location>
        <begin position="152"/>
        <end position="420"/>
    </location>
</feature>
<dbReference type="AlphaFoldDB" id="A0A191ZTV8"/>
<dbReference type="SUPFAM" id="SSF53300">
    <property type="entry name" value="vWA-like"/>
    <property type="match status" value="1"/>
</dbReference>
<evidence type="ECO:0000259" key="2">
    <source>
        <dbReference type="PROSITE" id="PS50234"/>
    </source>
</evidence>
<feature type="transmembrane region" description="Helical" evidence="1">
    <location>
        <begin position="7"/>
        <end position="34"/>
    </location>
</feature>
<reference evidence="4" key="1">
    <citation type="submission" date="2016-06" db="EMBL/GenBank/DDBJ databases">
        <authorList>
            <person name="Xu Y."/>
            <person name="Nagy A."/>
            <person name="Yan X."/>
            <person name="Kim S.W."/>
            <person name="Haley B."/>
            <person name="Liu N.T."/>
            <person name="Nou X."/>
        </authorList>
    </citation>
    <scope>NUCLEOTIDE SEQUENCE [LARGE SCALE GENOMIC DNA]</scope>
    <source>
        <strain evidence="4">ATCC 49129</strain>
    </source>
</reference>
<keyword evidence="1" id="KW-1133">Transmembrane helix</keyword>
<dbReference type="Pfam" id="PF13400">
    <property type="entry name" value="Tad"/>
    <property type="match status" value="1"/>
</dbReference>
<keyword evidence="4" id="KW-1185">Reference proteome</keyword>
<dbReference type="STRING" id="190721.ACS15_0711"/>
<keyword evidence="1" id="KW-0472">Membrane</keyword>
<protein>
    <recommendedName>
        <fullName evidence="2">VWFA domain-containing protein</fullName>
    </recommendedName>
</protein>
<name>A0A191ZTV8_9RALS</name>
<dbReference type="Proteomes" id="UP000078572">
    <property type="component" value="Chromosome 1"/>
</dbReference>
<proteinExistence type="predicted"/>
<evidence type="ECO:0000313" key="4">
    <source>
        <dbReference type="Proteomes" id="UP000078572"/>
    </source>
</evidence>
<dbReference type="Pfam" id="PF13519">
    <property type="entry name" value="VWA_2"/>
    <property type="match status" value="1"/>
</dbReference>
<dbReference type="GeneID" id="61525010"/>